<dbReference type="InterPro" id="IPR037151">
    <property type="entry name" value="AlkB-like_sf"/>
</dbReference>
<protein>
    <recommendedName>
        <fullName evidence="2">Alpha-ketoglutarate-dependent dioxygenase AlkB-like domain-containing protein</fullName>
    </recommendedName>
</protein>
<accession>A0AAV9JIG2</accession>
<evidence type="ECO:0000313" key="4">
    <source>
        <dbReference type="Proteomes" id="UP001324427"/>
    </source>
</evidence>
<dbReference type="PANTHER" id="PTHR31573:SF4">
    <property type="entry name" value="FE2OG DIOXYGENASE DOMAIN-CONTAINING PROTEIN"/>
    <property type="match status" value="1"/>
</dbReference>
<sequence>MSLRLAFKRSLADQKPQSLLVPDQDDSGTSGASQKKKAVMANAIAKRKRDSASSDRATITESKRAKTTRAVTPRASSKPPGQNARAKKVVNAQAQDGEDANVAAASEAATENSLRGNGPVDADATHASIKDDNNGSQRPAPASSSSLATLPVEPAHADRAVLDTSKAGLEIFQIDDVETAGLEASTEPLAHDLAETTTPSIDTAAATAADINAEPMDVRANIEQDVAMPEAAAELSPQKELMVEGQEAIAAEVQLVGRGHADQVGPQHAEIEDVERASPEAVVEPLTNDRADAAVLGVEPSLENPEDTAAGLEYSSHQGLDETEHEAVRTEAAYKLSSQTSLTKETESVIKPTDEPASPEGSYAAPLAAEEVPAASRMHSVAPTLPLLSTAIASPPAAESAPSPTSQLPALSTDPGHTILRFELERDLHDLILGQINPRPTVSPTNPRSPVYPIAPPMETSQHTSSHRSRRSDHARRAPSPYQGMVKTLPTEADLDTQVAGAQEEEEEEEEEEEDLTPSTRKAKTKKATARKTSTRPRKAKAPLAKSAPRERKSSQISDTPKTPRNKEASGITKTPRTPKAPAKAMCTISTADRPELSDYVSSAFVDGPALKKGAARRSPPTPPSSQGTQIEAEALPEINVQLLVLSKALTHREPLGSKPEPQGQPLVWADSRQALCETVPYFKKPQGGCHQNDRHVYSFLFDGVGHCREYMDSDVIVARAGGSMESDSSSGGMLQGKDQSMTDSQVLAMLNDIGLQNPLIVICGDRNTGAPSKMPHKYCVLGWFKPIAVWAEKTAGKGKKSWITVKYRLERLNSAEPAWHAPTAARTPESTPEAAGAGLLQAHTCTNCTKRWPQIYLMSWMCLNPACAAFWKLASGVDAPSGTLDYNPAFLLARTPWHVEAEPFSVKPPLPDVGKAIGDNLLYVNTRGICCPDCGRCNHRYKFSGWVCDNPECLWEGLPANHQPILPVSLHQPWDSFGDGPSLARNKHETGVSVEILYTHGYKVYRYTFAGIEGSFTHAVANNRINGEQGGPDNMLAAIQIEDMGLERRRFNNEKMSSNKVEKVPRTPLRPSTDQAQLLTPPSEVPTITDGAEAIRGVDDQVASPLRPPTDQPQLLTPPSEVLTITDGAEAIGGVDGQIQEQAIDEHVPEQGVDEHVPKQDIDEQLPKPEAEAGDFMTAFSMNYGMPYKFVASGASKSFQEAPWPVRACRSRLNWAQKTFLPDRAGDVDFNEQLIFAYMEGQKIEYHDDGEEGLGSRIATLSLGGKAKMHLRLKMKHFVGCSKTGLLTIDDRPPVPGGIGGKEMDGKRRAAWDELQVIKNTDRPLYQKRLKEIPKELGLYEKRMKKADDLVTVTLGHGDIILMEGYDIQKHLEHKVVPEGYLRFALTCRTVLENHLKPEERPQYPVTPDDYGYDGSNLL</sequence>
<feature type="compositionally biased region" description="Basic residues" evidence="1">
    <location>
        <begin position="465"/>
        <end position="474"/>
    </location>
</feature>
<dbReference type="PANTHER" id="PTHR31573">
    <property type="entry name" value="ALPHA-KETOGLUTARATE-DEPENDENT DIOXYGENASE ALKB HOMOLOG 2"/>
    <property type="match status" value="1"/>
</dbReference>
<dbReference type="GO" id="GO:0051747">
    <property type="term" value="F:cytosine C-5 DNA demethylase activity"/>
    <property type="evidence" value="ECO:0007669"/>
    <property type="project" value="TreeGrafter"/>
</dbReference>
<gene>
    <name evidence="3" type="ORF">LTR36_003994</name>
</gene>
<name>A0AAV9JIG2_9PEZI</name>
<proteinExistence type="predicted"/>
<feature type="region of interest" description="Disordered" evidence="1">
    <location>
        <begin position="1058"/>
        <end position="1087"/>
    </location>
</feature>
<feature type="compositionally biased region" description="Basic and acidic residues" evidence="1">
    <location>
        <begin position="344"/>
        <end position="354"/>
    </location>
</feature>
<dbReference type="InterPro" id="IPR032852">
    <property type="entry name" value="ALKBH2"/>
</dbReference>
<feature type="compositionally biased region" description="Basic residues" evidence="1">
    <location>
        <begin position="521"/>
        <end position="541"/>
    </location>
</feature>
<evidence type="ECO:0000313" key="3">
    <source>
        <dbReference type="EMBL" id="KAK4544745.1"/>
    </source>
</evidence>
<dbReference type="GO" id="GO:0008198">
    <property type="term" value="F:ferrous iron binding"/>
    <property type="evidence" value="ECO:0007669"/>
    <property type="project" value="TreeGrafter"/>
</dbReference>
<dbReference type="Proteomes" id="UP001324427">
    <property type="component" value="Unassembled WGS sequence"/>
</dbReference>
<organism evidence="3 4">
    <name type="scientific">Oleoguttula mirabilis</name>
    <dbReference type="NCBI Taxonomy" id="1507867"/>
    <lineage>
        <taxon>Eukaryota</taxon>
        <taxon>Fungi</taxon>
        <taxon>Dikarya</taxon>
        <taxon>Ascomycota</taxon>
        <taxon>Pezizomycotina</taxon>
        <taxon>Dothideomycetes</taxon>
        <taxon>Dothideomycetidae</taxon>
        <taxon>Mycosphaerellales</taxon>
        <taxon>Teratosphaeriaceae</taxon>
        <taxon>Oleoguttula</taxon>
    </lineage>
</organism>
<evidence type="ECO:0000259" key="2">
    <source>
        <dbReference type="Pfam" id="PF13532"/>
    </source>
</evidence>
<dbReference type="InterPro" id="IPR027450">
    <property type="entry name" value="AlkB-like"/>
</dbReference>
<feature type="compositionally biased region" description="Polar residues" evidence="1">
    <location>
        <begin position="438"/>
        <end position="448"/>
    </location>
</feature>
<feature type="compositionally biased region" description="Acidic residues" evidence="1">
    <location>
        <begin position="503"/>
        <end position="516"/>
    </location>
</feature>
<evidence type="ECO:0000256" key="1">
    <source>
        <dbReference type="SAM" id="MobiDB-lite"/>
    </source>
</evidence>
<feature type="compositionally biased region" description="Polar residues" evidence="1">
    <location>
        <begin position="1071"/>
        <end position="1081"/>
    </location>
</feature>
<dbReference type="GO" id="GO:0006307">
    <property type="term" value="P:DNA alkylation repair"/>
    <property type="evidence" value="ECO:0007669"/>
    <property type="project" value="TreeGrafter"/>
</dbReference>
<feature type="region of interest" description="Disordered" evidence="1">
    <location>
        <begin position="395"/>
        <end position="414"/>
    </location>
</feature>
<dbReference type="Pfam" id="PF13532">
    <property type="entry name" value="2OG-FeII_Oxy_2"/>
    <property type="match status" value="1"/>
</dbReference>
<dbReference type="EMBL" id="JAVFHQ010000023">
    <property type="protein sequence ID" value="KAK4544745.1"/>
    <property type="molecule type" value="Genomic_DNA"/>
</dbReference>
<dbReference type="GO" id="GO:0035516">
    <property type="term" value="F:broad specificity oxidative DNA demethylase activity"/>
    <property type="evidence" value="ECO:0007669"/>
    <property type="project" value="TreeGrafter"/>
</dbReference>
<dbReference type="Gene3D" id="2.60.120.590">
    <property type="entry name" value="Alpha-ketoglutarate-dependent dioxygenase AlkB-like"/>
    <property type="match status" value="1"/>
</dbReference>
<reference evidence="3 4" key="1">
    <citation type="submission" date="2021-11" db="EMBL/GenBank/DDBJ databases">
        <title>Black yeast isolated from Biological Soil Crust.</title>
        <authorList>
            <person name="Kurbessoian T."/>
        </authorList>
    </citation>
    <scope>NUCLEOTIDE SEQUENCE [LARGE SCALE GENOMIC DNA]</scope>
    <source>
        <strain evidence="3 4">CCFEE 5522</strain>
    </source>
</reference>
<feature type="region of interest" description="Disordered" evidence="1">
    <location>
        <begin position="1400"/>
        <end position="1420"/>
    </location>
</feature>
<dbReference type="SUPFAM" id="SSF51197">
    <property type="entry name" value="Clavaminate synthase-like"/>
    <property type="match status" value="1"/>
</dbReference>
<comment type="caution">
    <text evidence="3">The sequence shown here is derived from an EMBL/GenBank/DDBJ whole genome shotgun (WGS) entry which is preliminary data.</text>
</comment>
<feature type="region of interest" description="Disordered" evidence="1">
    <location>
        <begin position="1"/>
        <end position="151"/>
    </location>
</feature>
<feature type="region of interest" description="Disordered" evidence="1">
    <location>
        <begin position="333"/>
        <end position="362"/>
    </location>
</feature>
<feature type="region of interest" description="Disordered" evidence="1">
    <location>
        <begin position="436"/>
        <end position="585"/>
    </location>
</feature>
<keyword evidence="4" id="KW-1185">Reference proteome</keyword>
<feature type="compositionally biased region" description="Low complexity" evidence="1">
    <location>
        <begin position="100"/>
        <end position="113"/>
    </location>
</feature>
<feature type="domain" description="Alpha-ketoglutarate-dependent dioxygenase AlkB-like" evidence="2">
    <location>
        <begin position="1196"/>
        <end position="1379"/>
    </location>
</feature>
<feature type="compositionally biased region" description="Low complexity" evidence="1">
    <location>
        <begin position="139"/>
        <end position="151"/>
    </location>
</feature>
<feature type="compositionally biased region" description="Low complexity" evidence="1">
    <location>
        <begin position="395"/>
        <end position="406"/>
    </location>
</feature>